<name>A0A9X7BH60_BACCE</name>
<dbReference type="InterPro" id="IPR010359">
    <property type="entry name" value="IrrE_HExxH"/>
</dbReference>
<evidence type="ECO:0000313" key="3">
    <source>
        <dbReference type="Proteomes" id="UP000226257"/>
    </source>
</evidence>
<reference evidence="2 3" key="1">
    <citation type="submission" date="2017-09" db="EMBL/GenBank/DDBJ databases">
        <title>Large-scale bioinformatics analysis of Bacillus genomes uncovers conserved roles of natural products in bacterial physiology.</title>
        <authorList>
            <consortium name="Agbiome Team Llc"/>
            <person name="Bleich R.M."/>
            <person name="Grubbs K.J."/>
            <person name="Santa Maria K.C."/>
            <person name="Allen S.E."/>
            <person name="Farag S."/>
            <person name="Shank E.A."/>
            <person name="Bowers A."/>
        </authorList>
    </citation>
    <scope>NUCLEOTIDE SEQUENCE [LARGE SCALE GENOMIC DNA]</scope>
    <source>
        <strain evidence="2 3">AFS060282</strain>
    </source>
</reference>
<evidence type="ECO:0000313" key="2">
    <source>
        <dbReference type="EMBL" id="PFV11241.1"/>
    </source>
</evidence>
<evidence type="ECO:0000259" key="1">
    <source>
        <dbReference type="Pfam" id="PF06114"/>
    </source>
</evidence>
<dbReference type="RefSeq" id="WP_098659934.1">
    <property type="nucleotide sequence ID" value="NZ_NVDQ01000007.1"/>
</dbReference>
<dbReference type="PANTHER" id="PTHR43236:SF1">
    <property type="entry name" value="BLL7220 PROTEIN"/>
    <property type="match status" value="1"/>
</dbReference>
<gene>
    <name evidence="2" type="ORF">COK98_02925</name>
</gene>
<protein>
    <submittedName>
        <fullName evidence="2">Toxin</fullName>
    </submittedName>
</protein>
<dbReference type="Proteomes" id="UP000226257">
    <property type="component" value="Unassembled WGS sequence"/>
</dbReference>
<sequence>MVSKQQINLKIDELLRRYNTRDPFLIAEKNGIVVITENIGDIFGYYHKVSRIPFIHINERLSYQNQVFTCFHELGHAIFHPNENTPKLSSISLCSEIRIEAEANYFATRFLIDGSHHDHHIQSKQALLKYYGIPQQMERFL</sequence>
<dbReference type="InterPro" id="IPR052345">
    <property type="entry name" value="Rad_response_metalloprotease"/>
</dbReference>
<dbReference type="Pfam" id="PF06114">
    <property type="entry name" value="Peptidase_M78"/>
    <property type="match status" value="1"/>
</dbReference>
<accession>A0A9X7BH60</accession>
<feature type="domain" description="IrrE N-terminal-like" evidence="1">
    <location>
        <begin position="27"/>
        <end position="114"/>
    </location>
</feature>
<dbReference type="AlphaFoldDB" id="A0A9X7BH60"/>
<dbReference type="Gene3D" id="1.10.10.2910">
    <property type="match status" value="1"/>
</dbReference>
<comment type="caution">
    <text evidence="2">The sequence shown here is derived from an EMBL/GenBank/DDBJ whole genome shotgun (WGS) entry which is preliminary data.</text>
</comment>
<proteinExistence type="predicted"/>
<dbReference type="PANTHER" id="PTHR43236">
    <property type="entry name" value="ANTITOXIN HIGA1"/>
    <property type="match status" value="1"/>
</dbReference>
<organism evidence="2 3">
    <name type="scientific">Bacillus cereus</name>
    <dbReference type="NCBI Taxonomy" id="1396"/>
    <lineage>
        <taxon>Bacteria</taxon>
        <taxon>Bacillati</taxon>
        <taxon>Bacillota</taxon>
        <taxon>Bacilli</taxon>
        <taxon>Bacillales</taxon>
        <taxon>Bacillaceae</taxon>
        <taxon>Bacillus</taxon>
        <taxon>Bacillus cereus group</taxon>
    </lineage>
</organism>
<dbReference type="EMBL" id="NVDQ01000007">
    <property type="protein sequence ID" value="PFV11241.1"/>
    <property type="molecule type" value="Genomic_DNA"/>
</dbReference>